<reference evidence="1" key="1">
    <citation type="submission" date="2018-05" db="EMBL/GenBank/DDBJ databases">
        <authorList>
            <person name="Lanie J.A."/>
            <person name="Ng W.-L."/>
            <person name="Kazmierczak K.M."/>
            <person name="Andrzejewski T.M."/>
            <person name="Davidsen T.M."/>
            <person name="Wayne K.J."/>
            <person name="Tettelin H."/>
            <person name="Glass J.I."/>
            <person name="Rusch D."/>
            <person name="Podicherti R."/>
            <person name="Tsui H.-C.T."/>
            <person name="Winkler M.E."/>
        </authorList>
    </citation>
    <scope>NUCLEOTIDE SEQUENCE</scope>
</reference>
<accession>A0A381VFC7</accession>
<dbReference type="SUPFAM" id="SSF48452">
    <property type="entry name" value="TPR-like"/>
    <property type="match status" value="1"/>
</dbReference>
<dbReference type="EMBL" id="UINC01008550">
    <property type="protein sequence ID" value="SVA38468.1"/>
    <property type="molecule type" value="Genomic_DNA"/>
</dbReference>
<dbReference type="InterPro" id="IPR036249">
    <property type="entry name" value="Thioredoxin-like_sf"/>
</dbReference>
<dbReference type="CDD" id="cd02947">
    <property type="entry name" value="TRX_family"/>
    <property type="match status" value="1"/>
</dbReference>
<dbReference type="Gene3D" id="3.40.30.10">
    <property type="entry name" value="Glutaredoxin"/>
    <property type="match status" value="1"/>
</dbReference>
<dbReference type="InterPro" id="IPR011990">
    <property type="entry name" value="TPR-like_helical_dom_sf"/>
</dbReference>
<dbReference type="SMART" id="SM00028">
    <property type="entry name" value="TPR"/>
    <property type="match status" value="3"/>
</dbReference>
<dbReference type="AlphaFoldDB" id="A0A381VFC7"/>
<evidence type="ECO:0000313" key="1">
    <source>
        <dbReference type="EMBL" id="SVA38468.1"/>
    </source>
</evidence>
<organism evidence="1">
    <name type="scientific">marine metagenome</name>
    <dbReference type="NCBI Taxonomy" id="408172"/>
    <lineage>
        <taxon>unclassified sequences</taxon>
        <taxon>metagenomes</taxon>
        <taxon>ecological metagenomes</taxon>
    </lineage>
</organism>
<gene>
    <name evidence="1" type="ORF">METZ01_LOCUS91322</name>
</gene>
<name>A0A381VFC7_9ZZZZ</name>
<dbReference type="SUPFAM" id="SSF52833">
    <property type="entry name" value="Thioredoxin-like"/>
    <property type="match status" value="1"/>
</dbReference>
<proteinExistence type="predicted"/>
<sequence>MDANDEDAHKVFDEYNCKGVPHLLFVDNKGNEVDRIIGYLPPSEYLARIQDIRNNKHTLDDYLTQYENGKANADLIAGIAMKYEDRGDSDNAKEFYSILIKDYPDPISEYYQRGTYYLASDAFKNGIQMALNAYIGSFPDSPFIEEAFYTMAYHYADKEMKEDELKVYAQMLSRFPDNTGILNSYAWRMAEIETNLEDALVKAKRAVELSADDPNSQANIIDTEAEVLWKLKRFDEAINAIEKSIVIDGENQYFKDQKEKFIQSKKEASQPV</sequence>
<dbReference type="InterPro" id="IPR019734">
    <property type="entry name" value="TPR_rpt"/>
</dbReference>
<protein>
    <submittedName>
        <fullName evidence="1">Uncharacterized protein</fullName>
    </submittedName>
</protein>
<dbReference type="Gene3D" id="1.25.40.10">
    <property type="entry name" value="Tetratricopeptide repeat domain"/>
    <property type="match status" value="1"/>
</dbReference>